<organism evidence="2 3">
    <name type="scientific">Chitinophaga parva</name>
    <dbReference type="NCBI Taxonomy" id="2169414"/>
    <lineage>
        <taxon>Bacteria</taxon>
        <taxon>Pseudomonadati</taxon>
        <taxon>Bacteroidota</taxon>
        <taxon>Chitinophagia</taxon>
        <taxon>Chitinophagales</taxon>
        <taxon>Chitinophagaceae</taxon>
        <taxon>Chitinophaga</taxon>
    </lineage>
</organism>
<dbReference type="Proteomes" id="UP000244450">
    <property type="component" value="Unassembled WGS sequence"/>
</dbReference>
<dbReference type="OrthoDB" id="1046005at2"/>
<feature type="chain" id="PRO_5015736900" description="DUF3829 domain-containing protein" evidence="1">
    <location>
        <begin position="19"/>
        <end position="319"/>
    </location>
</feature>
<dbReference type="Gene3D" id="1.20.120.930">
    <property type="entry name" value="Uncharacterised protein PF12889, N-terminal DUF3829"/>
    <property type="match status" value="1"/>
</dbReference>
<dbReference type="RefSeq" id="WP_108686075.1">
    <property type="nucleotide sequence ID" value="NZ_QCYK01000001.1"/>
</dbReference>
<evidence type="ECO:0000256" key="1">
    <source>
        <dbReference type="SAM" id="SignalP"/>
    </source>
</evidence>
<evidence type="ECO:0000313" key="3">
    <source>
        <dbReference type="Proteomes" id="UP000244450"/>
    </source>
</evidence>
<evidence type="ECO:0000313" key="2">
    <source>
        <dbReference type="EMBL" id="PUZ29438.1"/>
    </source>
</evidence>
<keyword evidence="1" id="KW-0732">Signal</keyword>
<accession>A0A2T7BP35</accession>
<evidence type="ECO:0008006" key="4">
    <source>
        <dbReference type="Google" id="ProtNLM"/>
    </source>
</evidence>
<dbReference type="EMBL" id="QCYK01000001">
    <property type="protein sequence ID" value="PUZ29438.1"/>
    <property type="molecule type" value="Genomic_DNA"/>
</dbReference>
<gene>
    <name evidence="2" type="ORF">DCC81_08315</name>
</gene>
<feature type="signal peptide" evidence="1">
    <location>
        <begin position="1"/>
        <end position="18"/>
    </location>
</feature>
<keyword evidence="3" id="KW-1185">Reference proteome</keyword>
<sequence length="319" mass="35087">MKNAFVLMACSVAMMATSCNNLTGTGKGTDSTAYASSSENDANAIIGYTNSVVDLLNHDMDYLDQMSRYVTQVDKALHNPGDRFAFLSISTPFSMPRIKAFNDKNDPAHPSSALAKEDQAFFKAHMAAYTEASGKLETFRKEEADYLKAEDYKDDKSVKGLALLDSIRNYAGIMIDEKTAVMKRINTVADAAEAVALKDSPLRQPIHDMKADMAAVKAFVSGMGQHADDYKTFADSAQTGYSSLEQAQTAHAAANSDNVKKADKDSQYKNFYDKYHDFLLRAKKIMRDAGDAGKLTDSQLEDLDNDYESMITAYNSFTS</sequence>
<dbReference type="PROSITE" id="PS51257">
    <property type="entry name" value="PROKAR_LIPOPROTEIN"/>
    <property type="match status" value="1"/>
</dbReference>
<proteinExistence type="predicted"/>
<dbReference type="AlphaFoldDB" id="A0A2T7BP35"/>
<protein>
    <recommendedName>
        <fullName evidence="4">DUF3829 domain-containing protein</fullName>
    </recommendedName>
</protein>
<reference evidence="2 3" key="1">
    <citation type="submission" date="2018-04" db="EMBL/GenBank/DDBJ databases">
        <title>Chitinophaga fuyangensis sp. nov., isolated from soil in a chemical factory.</title>
        <authorList>
            <person name="Chen K."/>
        </authorList>
    </citation>
    <scope>NUCLEOTIDE SEQUENCE [LARGE SCALE GENOMIC DNA]</scope>
    <source>
        <strain evidence="2 3">LY-1</strain>
    </source>
</reference>
<comment type="caution">
    <text evidence="2">The sequence shown here is derived from an EMBL/GenBank/DDBJ whole genome shotgun (WGS) entry which is preliminary data.</text>
</comment>
<name>A0A2T7BP35_9BACT</name>